<dbReference type="GO" id="GO:0044281">
    <property type="term" value="P:small molecule metabolic process"/>
    <property type="evidence" value="ECO:0007669"/>
    <property type="project" value="UniProtKB-ARBA"/>
</dbReference>
<evidence type="ECO:0000313" key="5">
    <source>
        <dbReference type="Proteomes" id="UP000515734"/>
    </source>
</evidence>
<dbReference type="GO" id="GO:0016787">
    <property type="term" value="F:hydrolase activity"/>
    <property type="evidence" value="ECO:0007669"/>
    <property type="project" value="UniProtKB-KW"/>
</dbReference>
<evidence type="ECO:0000256" key="1">
    <source>
        <dbReference type="ARBA" id="ARBA00010211"/>
    </source>
</evidence>
<dbReference type="InterPro" id="IPR036663">
    <property type="entry name" value="Fumarylacetoacetase_C_sf"/>
</dbReference>
<dbReference type="RefSeq" id="WP_185292846.1">
    <property type="nucleotide sequence ID" value="NZ_AP023287.1"/>
</dbReference>
<feature type="domain" description="Fumarylacetoacetase-like C-terminal" evidence="3">
    <location>
        <begin position="73"/>
        <end position="279"/>
    </location>
</feature>
<keyword evidence="4" id="KW-0378">Hydrolase</keyword>
<dbReference type="Pfam" id="PF01557">
    <property type="entry name" value="FAA_hydrolase"/>
    <property type="match status" value="1"/>
</dbReference>
<dbReference type="Gene3D" id="3.90.850.10">
    <property type="entry name" value="Fumarylacetoacetase-like, C-terminal domain"/>
    <property type="match status" value="1"/>
</dbReference>
<dbReference type="PANTHER" id="PTHR42796">
    <property type="entry name" value="FUMARYLACETOACETATE HYDROLASE DOMAIN-CONTAINING PROTEIN 2A-RELATED"/>
    <property type="match status" value="1"/>
</dbReference>
<dbReference type="GO" id="GO:0046872">
    <property type="term" value="F:metal ion binding"/>
    <property type="evidence" value="ECO:0007669"/>
    <property type="project" value="UniProtKB-KW"/>
</dbReference>
<dbReference type="InterPro" id="IPR051121">
    <property type="entry name" value="FAH"/>
</dbReference>
<gene>
    <name evidence="4" type="ORF">NIIDNTM18_43770</name>
</gene>
<proteinExistence type="inferred from homology"/>
<dbReference type="Proteomes" id="UP000515734">
    <property type="component" value="Chromosome"/>
</dbReference>
<evidence type="ECO:0000259" key="3">
    <source>
        <dbReference type="Pfam" id="PF01557"/>
    </source>
</evidence>
<organism evidence="4 5">
    <name type="scientific">Mycolicibacterium litorale</name>
    <dbReference type="NCBI Taxonomy" id="758802"/>
    <lineage>
        <taxon>Bacteria</taxon>
        <taxon>Bacillati</taxon>
        <taxon>Actinomycetota</taxon>
        <taxon>Actinomycetes</taxon>
        <taxon>Mycobacteriales</taxon>
        <taxon>Mycobacteriaceae</taxon>
        <taxon>Mycolicibacterium</taxon>
    </lineage>
</organism>
<dbReference type="AlphaFoldDB" id="A0A6S6P9K6"/>
<dbReference type="PANTHER" id="PTHR42796:SF4">
    <property type="entry name" value="FUMARYLACETOACETATE HYDROLASE DOMAIN-CONTAINING PROTEIN 2A"/>
    <property type="match status" value="1"/>
</dbReference>
<reference evidence="4 5" key="1">
    <citation type="submission" date="2020-07" db="EMBL/GenBank/DDBJ databases">
        <title>Complete genome sequence of Mycolicibacterium litorale like strain isolated from cardiac implantable electronic device infection.</title>
        <authorList>
            <person name="Fukano H."/>
            <person name="Miyama H."/>
            <person name="Hoshino Y."/>
        </authorList>
    </citation>
    <scope>NUCLEOTIDE SEQUENCE [LARGE SCALE GENOMIC DNA]</scope>
    <source>
        <strain evidence="4 5">NIIDNTM18</strain>
    </source>
</reference>
<evidence type="ECO:0000256" key="2">
    <source>
        <dbReference type="ARBA" id="ARBA00022723"/>
    </source>
</evidence>
<protein>
    <submittedName>
        <fullName evidence="4">Fumarylacetoacetate hydrolase</fullName>
    </submittedName>
</protein>
<keyword evidence="2" id="KW-0479">Metal-binding</keyword>
<dbReference type="EMBL" id="AP023287">
    <property type="protein sequence ID" value="BCI55099.1"/>
    <property type="molecule type" value="Genomic_DNA"/>
</dbReference>
<dbReference type="SUPFAM" id="SSF56529">
    <property type="entry name" value="FAH"/>
    <property type="match status" value="1"/>
</dbReference>
<comment type="similarity">
    <text evidence="1">Belongs to the FAH family.</text>
</comment>
<sequence length="288" mass="30911">MRIANLNGRAQLLFGTGALDIAEASQGEFGPDPMSLYPQWAQFLAWAGRQNGDHATQYRVDELGAPVPRPRQVFAIGLNYAEHAAETGMSAGPDVPALFTKFAASLTGPTGSVDLSGPSVDWEVELVVVIAREATRVHARDAWSHVAGVTVGQDYSDRDVQMSGECPQFSLGKSFPGYGPTGPALVTVDEIEAMQTEALRLRCWINDELVQDGTTDQMLIPVPQLVERISAVCTLHPGDLIFTGTPAGVGMGRTPARYLQPGDTVRTRIDGIGEMIHTFTSPSYVNGN</sequence>
<dbReference type="InterPro" id="IPR011234">
    <property type="entry name" value="Fumarylacetoacetase-like_C"/>
</dbReference>
<evidence type="ECO:0000313" key="4">
    <source>
        <dbReference type="EMBL" id="BCI55099.1"/>
    </source>
</evidence>
<accession>A0A6S6P9K6</accession>
<name>A0A6S6P9K6_9MYCO</name>